<dbReference type="PANTHER" id="PTHR10357:SF210">
    <property type="entry name" value="MALTODEXTRIN GLUCOSIDASE"/>
    <property type="match status" value="1"/>
</dbReference>
<dbReference type="Pfam" id="PF00128">
    <property type="entry name" value="Alpha-amylase"/>
    <property type="match status" value="1"/>
</dbReference>
<dbReference type="SUPFAM" id="SSF51445">
    <property type="entry name" value="(Trans)glycosidases"/>
    <property type="match status" value="1"/>
</dbReference>
<dbReference type="Gene3D" id="3.20.20.80">
    <property type="entry name" value="Glycosidases"/>
    <property type="match status" value="1"/>
</dbReference>
<dbReference type="Gene3D" id="2.60.40.10">
    <property type="entry name" value="Immunoglobulins"/>
    <property type="match status" value="2"/>
</dbReference>
<dbReference type="GO" id="GO:0005975">
    <property type="term" value="P:carbohydrate metabolic process"/>
    <property type="evidence" value="ECO:0007669"/>
    <property type="project" value="InterPro"/>
</dbReference>
<sequence>MALIITFFIGFHAQAITEPEPGLIEVEFSYEPPIAVDEVYLAGEFNDWNPQRTLMEEEDGVYRITVHLEPGEYEYKFVIDGTNWQTPEDADDYAPDGFGGENAVIRVGEVDDAPEGPGSRGDGEITKDLLHHNNSDHRYFNLMTDNKFSFRFQTRKEEVEEVKVHILDVNNERIEELKPFMIYENGEYYRAVTEIDYDKFSYVFEIIDGSNTLYYGEEAGQEFDDVEPISVDLSELDVFETPEWSYDAIFYQIFPDRFAKGSSDNDPRKIELYQDVETRHESYIPDWDQGIAASDDPVLGPDGVVDGDNSIHPEAGYFAYYGGDLLGVEEKIPYLEDLGINAIYFNPIFKASAYHRYNTAGFEYIDESLVYYGDQEGSQEFFVNLVEKLDSIGIKVILDGVFNHVGYEHWAFQDVVEHGEDSEYVDWFNIHDFPVIPLYEQSETVEPNYDAWWGYGHMPELNLNNPEVKEYIFEITEQWLDAGIAGWRLDVPMDVKGTNPDFWKEWRDFVKSYDEDIYLTGEVWGNARDYLEGDEFDAVMNYRFRDAVNNFTGQGRITADEFHHQMMRLFFDYPEQAVYSLQNLLGSHDTQRYLTMLDGDKDRFALSKLLQFTYPGAPMIYYGDEIAMEGSEDPDNRRTMIWEDRGYVSPDQEMKEYVRGLIAMRNEHEALRKGTIQLVDLDDPEIYAFLREYQDDLLLVLINNSAEDKEVRIKSEQLDSSYSKVGMENTSRNNEIELSSSAYSDIYQGGNHLFINDILRVDIPALDGAVIKLK</sequence>
<evidence type="ECO:0000256" key="3">
    <source>
        <dbReference type="ARBA" id="ARBA00023295"/>
    </source>
</evidence>
<dbReference type="InterPro" id="IPR004185">
    <property type="entry name" value="Glyco_hydro_13_lg-like_dom"/>
</dbReference>
<evidence type="ECO:0000256" key="2">
    <source>
        <dbReference type="ARBA" id="ARBA00022801"/>
    </source>
</evidence>
<evidence type="ECO:0000256" key="1">
    <source>
        <dbReference type="ARBA" id="ARBA00008061"/>
    </source>
</evidence>
<dbReference type="SUPFAM" id="SSF81296">
    <property type="entry name" value="E set domains"/>
    <property type="match status" value="2"/>
</dbReference>
<keyword evidence="6" id="KW-1185">Reference proteome</keyword>
<dbReference type="SUPFAM" id="SSF51011">
    <property type="entry name" value="Glycosyl hydrolase domain"/>
    <property type="match status" value="1"/>
</dbReference>
<comment type="caution">
    <text evidence="5">The sequence shown here is derived from an EMBL/GenBank/DDBJ whole genome shotgun (WGS) entry which is preliminary data.</text>
</comment>
<organism evidence="5 6">
    <name type="scientific">Halonatronomonas betaini</name>
    <dbReference type="NCBI Taxonomy" id="2778430"/>
    <lineage>
        <taxon>Bacteria</taxon>
        <taxon>Bacillati</taxon>
        <taxon>Bacillota</taxon>
        <taxon>Clostridia</taxon>
        <taxon>Halanaerobiales</taxon>
        <taxon>Halarsenatibacteraceae</taxon>
        <taxon>Halonatronomonas</taxon>
    </lineage>
</organism>
<dbReference type="InterPro" id="IPR032640">
    <property type="entry name" value="AMPK1_CBM"/>
</dbReference>
<evidence type="ECO:0000313" key="5">
    <source>
        <dbReference type="EMBL" id="MBF8435644.1"/>
    </source>
</evidence>
<comment type="similarity">
    <text evidence="1">Belongs to the glycosyl hydrolase 13 family.</text>
</comment>
<dbReference type="InterPro" id="IPR014756">
    <property type="entry name" value="Ig_E-set"/>
</dbReference>
<proteinExistence type="inferred from homology"/>
<dbReference type="CDD" id="cd07184">
    <property type="entry name" value="E_set_Isoamylase_like_N"/>
    <property type="match status" value="1"/>
</dbReference>
<dbReference type="Gene3D" id="2.60.40.1180">
    <property type="entry name" value="Golgi alpha-mannosidase II"/>
    <property type="match status" value="1"/>
</dbReference>
<dbReference type="GO" id="GO:0004553">
    <property type="term" value="F:hydrolase activity, hydrolyzing O-glycosyl compounds"/>
    <property type="evidence" value="ECO:0007669"/>
    <property type="project" value="InterPro"/>
</dbReference>
<dbReference type="InterPro" id="IPR017853">
    <property type="entry name" value="GH"/>
</dbReference>
<dbReference type="CDD" id="cd02857">
    <property type="entry name" value="E_set_CDase_PDE_N"/>
    <property type="match status" value="1"/>
</dbReference>
<dbReference type="InterPro" id="IPR006047">
    <property type="entry name" value="GH13_cat_dom"/>
</dbReference>
<evidence type="ECO:0000259" key="4">
    <source>
        <dbReference type="SMART" id="SM00642"/>
    </source>
</evidence>
<accession>A0A931F8R5</accession>
<reference evidence="5" key="1">
    <citation type="submission" date="2020-11" db="EMBL/GenBank/DDBJ databases">
        <title>Halonatronomonas betainensis gen. nov., sp. nov. a novel haloalkaliphilic representative of the family Halanaerobiacae capable of betaine degradation.</title>
        <authorList>
            <person name="Boltyanskaya Y."/>
            <person name="Kevbrin V."/>
            <person name="Detkova E."/>
            <person name="Grouzdev D.S."/>
            <person name="Koziaeva V."/>
            <person name="Zhilina T."/>
        </authorList>
    </citation>
    <scope>NUCLEOTIDE SEQUENCE</scope>
    <source>
        <strain evidence="5">Z-7014</strain>
    </source>
</reference>
<gene>
    <name evidence="5" type="ORF">I0Q91_01000</name>
</gene>
<keyword evidence="2" id="KW-0378">Hydrolase</keyword>
<dbReference type="Proteomes" id="UP000621436">
    <property type="component" value="Unassembled WGS sequence"/>
</dbReference>
<dbReference type="SMART" id="SM00642">
    <property type="entry name" value="Aamy"/>
    <property type="match status" value="1"/>
</dbReference>
<dbReference type="InterPro" id="IPR045857">
    <property type="entry name" value="O16G_dom_2"/>
</dbReference>
<keyword evidence="3" id="KW-0326">Glycosidase</keyword>
<evidence type="ECO:0000313" key="6">
    <source>
        <dbReference type="Proteomes" id="UP000621436"/>
    </source>
</evidence>
<name>A0A931F8R5_9FIRM</name>
<dbReference type="PANTHER" id="PTHR10357">
    <property type="entry name" value="ALPHA-AMYLASE FAMILY MEMBER"/>
    <property type="match status" value="1"/>
</dbReference>
<protein>
    <submittedName>
        <fullName evidence="5">Alpha amylase N-terminal ig-like domain-containing protein</fullName>
    </submittedName>
</protein>
<dbReference type="Pfam" id="PF02903">
    <property type="entry name" value="Alpha-amylase_N"/>
    <property type="match status" value="1"/>
</dbReference>
<dbReference type="InterPro" id="IPR013780">
    <property type="entry name" value="Glyco_hydro_b"/>
</dbReference>
<dbReference type="CDD" id="cd11338">
    <property type="entry name" value="AmyAc_CMD"/>
    <property type="match status" value="1"/>
</dbReference>
<dbReference type="RefSeq" id="WP_270452287.1">
    <property type="nucleotide sequence ID" value="NZ_JADPIE010000001.1"/>
</dbReference>
<dbReference type="EMBL" id="JADPIE010000001">
    <property type="protein sequence ID" value="MBF8435644.1"/>
    <property type="molecule type" value="Genomic_DNA"/>
</dbReference>
<feature type="domain" description="Glycosyl hydrolase family 13 catalytic" evidence="4">
    <location>
        <begin position="252"/>
        <end position="665"/>
    </location>
</feature>
<dbReference type="AlphaFoldDB" id="A0A931F8R5"/>
<dbReference type="Gene3D" id="3.90.400.10">
    <property type="entry name" value="Oligo-1,6-glucosidase, Domain 2"/>
    <property type="match status" value="1"/>
</dbReference>
<dbReference type="Pfam" id="PF16561">
    <property type="entry name" value="AMPK1_CBM"/>
    <property type="match status" value="1"/>
</dbReference>
<dbReference type="InterPro" id="IPR013783">
    <property type="entry name" value="Ig-like_fold"/>
</dbReference>